<keyword evidence="3 5" id="KW-0863">Zinc-finger</keyword>
<dbReference type="SUPFAM" id="SSF57863">
    <property type="entry name" value="ArfGap/RecO-like zinc finger"/>
    <property type="match status" value="1"/>
</dbReference>
<evidence type="ECO:0000313" key="7">
    <source>
        <dbReference type="EMBL" id="CAD7082859.1"/>
    </source>
</evidence>
<dbReference type="EMBL" id="LR899010">
    <property type="protein sequence ID" value="CAD7082859.1"/>
    <property type="molecule type" value="Genomic_DNA"/>
</dbReference>
<gene>
    <name evidence="7" type="ORF">HERILL_LOCUS5860</name>
</gene>
<dbReference type="InParanoid" id="A0A7R8YUK2"/>
<keyword evidence="4" id="KW-0862">Zinc</keyword>
<dbReference type="FunCoup" id="A0A7R8YUK2">
    <property type="interactions" value="1655"/>
</dbReference>
<evidence type="ECO:0000256" key="1">
    <source>
        <dbReference type="ARBA" id="ARBA00022468"/>
    </source>
</evidence>
<sequence length="536" mass="59378">MSNDGPTKQDIEQIFNRLRAQIANKSCFDCAAKNPTWSSVTYGVFICIDCSAVHRSLGVHLSFVRSTNLDTNWTWVQLRQMQLGGNANASQFFRQHNCNTTDAQQKYNSRAAQLYRDKLQAAAIQAMKIHGTKLFLDTHSDKSEHETKNHEEDFFAECSNDNHEFTNNNNNNDIDNEAPTVKLVEIVQKAEPIPPAASLLSTEQPSVDFLNSPSLAGPPKSIIGVRKIQPKRAGLGARKGGLGATKVKANFEDIEHRASLADQHKEIVPERKLSPEEEQETVTSVRLAYQDLSIKKSQEEEKLKAVDPAKAKQLERLGMGFNLKGSGVSHSVLTDMQTITQTSAPKHSLKSFEKEPSTDFFDEYSTPMYTPTSPKVDSELSQMGWETIEPIDMQSNISTMFSPSKPSSINEQPGRKTLKSGREIKTYENDTAQKKFGNAKGISSDQFFGNEQSSIERATNLSRFQGSSSISSADYFGDGSSSSNTASHRGFNNMNFNAPDLEDVRESVRQGVTKVAGKLSTLANDVMSSIQDKYGY</sequence>
<feature type="domain" description="Arf-GAP" evidence="6">
    <location>
        <begin position="12"/>
        <end position="119"/>
    </location>
</feature>
<dbReference type="CDD" id="cd08959">
    <property type="entry name" value="ArfGap_ArfGap1_like"/>
    <property type="match status" value="1"/>
</dbReference>
<dbReference type="AlphaFoldDB" id="A0A7R8YUK2"/>
<dbReference type="PROSITE" id="PS50115">
    <property type="entry name" value="ARFGAP"/>
    <property type="match status" value="1"/>
</dbReference>
<protein>
    <recommendedName>
        <fullName evidence="6">Arf-GAP domain-containing protein</fullName>
    </recommendedName>
</protein>
<keyword evidence="1" id="KW-0343">GTPase activation</keyword>
<dbReference type="InterPro" id="IPR001164">
    <property type="entry name" value="ArfGAP_dom"/>
</dbReference>
<evidence type="ECO:0000313" key="8">
    <source>
        <dbReference type="Proteomes" id="UP000594454"/>
    </source>
</evidence>
<organism evidence="7 8">
    <name type="scientific">Hermetia illucens</name>
    <name type="common">Black soldier fly</name>
    <dbReference type="NCBI Taxonomy" id="343691"/>
    <lineage>
        <taxon>Eukaryota</taxon>
        <taxon>Metazoa</taxon>
        <taxon>Ecdysozoa</taxon>
        <taxon>Arthropoda</taxon>
        <taxon>Hexapoda</taxon>
        <taxon>Insecta</taxon>
        <taxon>Pterygota</taxon>
        <taxon>Neoptera</taxon>
        <taxon>Endopterygota</taxon>
        <taxon>Diptera</taxon>
        <taxon>Brachycera</taxon>
        <taxon>Stratiomyomorpha</taxon>
        <taxon>Stratiomyidae</taxon>
        <taxon>Hermetiinae</taxon>
        <taxon>Hermetia</taxon>
    </lineage>
</organism>
<dbReference type="Pfam" id="PF01412">
    <property type="entry name" value="ArfGap"/>
    <property type="match status" value="1"/>
</dbReference>
<dbReference type="PANTHER" id="PTHR45686">
    <property type="entry name" value="ADP-RIBOSYLATION FACTOR GTPASE ACTIVATING PROTEIN 3, ISOFORM H-RELATED"/>
    <property type="match status" value="1"/>
</dbReference>
<dbReference type="PRINTS" id="PR00405">
    <property type="entry name" value="REVINTRACTNG"/>
</dbReference>
<evidence type="ECO:0000256" key="3">
    <source>
        <dbReference type="ARBA" id="ARBA00022771"/>
    </source>
</evidence>
<evidence type="ECO:0000259" key="6">
    <source>
        <dbReference type="PROSITE" id="PS50115"/>
    </source>
</evidence>
<dbReference type="PANTHER" id="PTHR45686:SF4">
    <property type="entry name" value="ADP-RIBOSYLATION FACTOR GTPASE ACTIVATING PROTEIN 3, ISOFORM H"/>
    <property type="match status" value="1"/>
</dbReference>
<dbReference type="FunFam" id="1.10.220.150:FF:000004">
    <property type="entry name" value="Putative ADP-ribosylation factor GTPase-activating protein 2"/>
    <property type="match status" value="1"/>
</dbReference>
<name>A0A7R8YUK2_HERIL</name>
<evidence type="ECO:0000256" key="5">
    <source>
        <dbReference type="PROSITE-ProRule" id="PRU00288"/>
    </source>
</evidence>
<keyword evidence="8" id="KW-1185">Reference proteome</keyword>
<reference evidence="7 8" key="1">
    <citation type="submission" date="2020-11" db="EMBL/GenBank/DDBJ databases">
        <authorList>
            <person name="Wallbank WR R."/>
            <person name="Pardo Diaz C."/>
            <person name="Kozak K."/>
            <person name="Martin S."/>
            <person name="Jiggins C."/>
            <person name="Moest M."/>
            <person name="Warren A I."/>
            <person name="Generalovic N T."/>
            <person name="Byers J.R.P. K."/>
            <person name="Montejo-Kovacevich G."/>
            <person name="Yen C E."/>
        </authorList>
    </citation>
    <scope>NUCLEOTIDE SEQUENCE [LARGE SCALE GENOMIC DNA]</scope>
</reference>
<dbReference type="OrthoDB" id="983479at2759"/>
<dbReference type="GO" id="GO:0005096">
    <property type="term" value="F:GTPase activator activity"/>
    <property type="evidence" value="ECO:0007669"/>
    <property type="project" value="UniProtKB-KW"/>
</dbReference>
<proteinExistence type="predicted"/>
<dbReference type="SMART" id="SM00105">
    <property type="entry name" value="ArfGap"/>
    <property type="match status" value="1"/>
</dbReference>
<dbReference type="InterPro" id="IPR038508">
    <property type="entry name" value="ArfGAP_dom_sf"/>
</dbReference>
<evidence type="ECO:0000256" key="4">
    <source>
        <dbReference type="ARBA" id="ARBA00022833"/>
    </source>
</evidence>
<dbReference type="GO" id="GO:0008270">
    <property type="term" value="F:zinc ion binding"/>
    <property type="evidence" value="ECO:0007669"/>
    <property type="project" value="UniProtKB-KW"/>
</dbReference>
<dbReference type="GO" id="GO:0048205">
    <property type="term" value="P:COPI coating of Golgi vesicle"/>
    <property type="evidence" value="ECO:0007669"/>
    <property type="project" value="TreeGrafter"/>
</dbReference>
<keyword evidence="2" id="KW-0479">Metal-binding</keyword>
<dbReference type="OMA" id="ENGPSKV"/>
<dbReference type="GO" id="GO:0000139">
    <property type="term" value="C:Golgi membrane"/>
    <property type="evidence" value="ECO:0007669"/>
    <property type="project" value="GOC"/>
</dbReference>
<evidence type="ECO:0000256" key="2">
    <source>
        <dbReference type="ARBA" id="ARBA00022723"/>
    </source>
</evidence>
<dbReference type="Gene3D" id="1.10.220.150">
    <property type="entry name" value="Arf GTPase activating protein"/>
    <property type="match status" value="1"/>
</dbReference>
<dbReference type="InterPro" id="IPR037278">
    <property type="entry name" value="ARFGAP/RecO"/>
</dbReference>
<accession>A0A7R8YUK2</accession>
<dbReference type="Proteomes" id="UP000594454">
    <property type="component" value="Chromosome 2"/>
</dbReference>